<keyword evidence="2" id="KW-0449">Lipoprotein</keyword>
<dbReference type="CDD" id="cd16329">
    <property type="entry name" value="LolA_like"/>
    <property type="match status" value="1"/>
</dbReference>
<evidence type="ECO:0000259" key="1">
    <source>
        <dbReference type="Pfam" id="PF17131"/>
    </source>
</evidence>
<dbReference type="InterPro" id="IPR033399">
    <property type="entry name" value="TP_0789-like"/>
</dbReference>
<dbReference type="Pfam" id="PF17131">
    <property type="entry name" value="LolA_like"/>
    <property type="match status" value="1"/>
</dbReference>
<evidence type="ECO:0000313" key="2">
    <source>
        <dbReference type="EMBL" id="MBC8519947.1"/>
    </source>
</evidence>
<reference evidence="2 3" key="1">
    <citation type="submission" date="2020-08" db="EMBL/GenBank/DDBJ databases">
        <title>Bridging the membrane lipid divide: bacteria of the FCB group superphylum have the potential to synthesize archaeal ether lipids.</title>
        <authorList>
            <person name="Villanueva L."/>
            <person name="Von Meijenfeldt F.A.B."/>
            <person name="Westbye A.B."/>
            <person name="Yadav S."/>
            <person name="Hopmans E.C."/>
            <person name="Dutilh B.E."/>
            <person name="Sinninghe Damste J.S."/>
        </authorList>
    </citation>
    <scope>NUCLEOTIDE SEQUENCE [LARGE SCALE GENOMIC DNA]</scope>
    <source>
        <strain evidence="2">NIOZ-UU100</strain>
    </source>
</reference>
<feature type="domain" description="Uncharacterized protein TP-0789" evidence="1">
    <location>
        <begin position="43"/>
        <end position="234"/>
    </location>
</feature>
<comment type="caution">
    <text evidence="2">The sequence shown here is derived from an EMBL/GenBank/DDBJ whole genome shotgun (WGS) entry which is preliminary data.</text>
</comment>
<dbReference type="Gene3D" id="2.50.20.10">
    <property type="entry name" value="Lipoprotein localisation LolA/LolB/LppX"/>
    <property type="match status" value="1"/>
</dbReference>
<dbReference type="AlphaFoldDB" id="A0A8J6TXN9"/>
<proteinExistence type="predicted"/>
<evidence type="ECO:0000313" key="3">
    <source>
        <dbReference type="Proteomes" id="UP000654401"/>
    </source>
</evidence>
<protein>
    <submittedName>
        <fullName evidence="2">Outer membrane lipoprotein-sorting protein</fullName>
    </submittedName>
</protein>
<name>A0A8J6TXN9_9GAMM</name>
<gene>
    <name evidence="2" type="ORF">H8D24_06040</name>
</gene>
<sequence length="237" mass="27687">MEAVNDRDDGDNAVMQMEMRLIDKRGKERVRKLKKWSQDRGEDSYSLLFFLSPSDVKNSGFLTYDYDEPGKDDDQWLYLPALRKTKRIANDDKSGSFMGSDFNYSDMTDPDLDDYTFNLMKETEVKGHPVWQIKSVPKSKEIIKETGYRQSVVFVRKDNHVVVRAVRWLEKKGKLRYLDVKKLEQIDGIWTPTETTMTTKQGKRTQHKTVISYSSVKYDQDLDQGIFSVRRLEKGAD</sequence>
<dbReference type="EMBL" id="JACNFK010000030">
    <property type="protein sequence ID" value="MBC8519947.1"/>
    <property type="molecule type" value="Genomic_DNA"/>
</dbReference>
<dbReference type="Proteomes" id="UP000654401">
    <property type="component" value="Unassembled WGS sequence"/>
</dbReference>
<organism evidence="2 3">
    <name type="scientific">Candidatus Thiopontia autotrophica</name>
    <dbReference type="NCBI Taxonomy" id="2841688"/>
    <lineage>
        <taxon>Bacteria</taxon>
        <taxon>Pseudomonadati</taxon>
        <taxon>Pseudomonadota</taxon>
        <taxon>Gammaproteobacteria</taxon>
        <taxon>Candidatus Thiopontia</taxon>
    </lineage>
</organism>
<accession>A0A8J6TXN9</accession>